<dbReference type="STRING" id="734.B0187_03380"/>
<evidence type="ECO:0000313" key="7">
    <source>
        <dbReference type="Proteomes" id="UP000190867"/>
    </source>
</evidence>
<dbReference type="Pfam" id="PF01370">
    <property type="entry name" value="Epimerase"/>
    <property type="match status" value="1"/>
</dbReference>
<name>A0A1T0AT93_9PAST</name>
<keyword evidence="7" id="KW-1185">Reference proteome</keyword>
<dbReference type="RefSeq" id="WP_078236448.1">
    <property type="nucleotide sequence ID" value="NZ_MUYA01000004.1"/>
</dbReference>
<dbReference type="AlphaFoldDB" id="A0A1T0AT93"/>
<evidence type="ECO:0000256" key="4">
    <source>
        <dbReference type="ARBA" id="ARBA00023239"/>
    </source>
</evidence>
<evidence type="ECO:0000256" key="3">
    <source>
        <dbReference type="ARBA" id="ARBA00023027"/>
    </source>
</evidence>
<dbReference type="Gene3D" id="3.40.50.720">
    <property type="entry name" value="NAD(P)-binding Rossmann-like Domain"/>
    <property type="match status" value="1"/>
</dbReference>
<dbReference type="GO" id="GO:0048040">
    <property type="term" value="F:UDP-glucuronate decarboxylase activity"/>
    <property type="evidence" value="ECO:0007669"/>
    <property type="project" value="TreeGrafter"/>
</dbReference>
<dbReference type="GO" id="GO:0005737">
    <property type="term" value="C:cytoplasm"/>
    <property type="evidence" value="ECO:0007669"/>
    <property type="project" value="TreeGrafter"/>
</dbReference>
<dbReference type="GO" id="GO:0070403">
    <property type="term" value="F:NAD+ binding"/>
    <property type="evidence" value="ECO:0007669"/>
    <property type="project" value="InterPro"/>
</dbReference>
<evidence type="ECO:0000259" key="5">
    <source>
        <dbReference type="Pfam" id="PF01370"/>
    </source>
</evidence>
<accession>A0A1T0AT93</accession>
<keyword evidence="2" id="KW-0210">Decarboxylase</keyword>
<gene>
    <name evidence="6" type="ORF">B0187_03380</name>
</gene>
<dbReference type="InterPro" id="IPR001509">
    <property type="entry name" value="Epimerase_deHydtase"/>
</dbReference>
<reference evidence="6 7" key="1">
    <citation type="submission" date="2017-02" db="EMBL/GenBank/DDBJ databases">
        <title>Draft genome sequence of Haemophilus paracuniculus CCUG 43573 type strain.</title>
        <authorList>
            <person name="Engstrom-Jakobsson H."/>
            <person name="Salva-Serra F."/>
            <person name="Thorell K."/>
            <person name="Gonzales-Siles L."/>
            <person name="Karlsson R."/>
            <person name="Boulund F."/>
            <person name="Engstrand L."/>
            <person name="Kristiansson E."/>
            <person name="Moore E."/>
        </authorList>
    </citation>
    <scope>NUCLEOTIDE SEQUENCE [LARGE SCALE GENOMIC DNA]</scope>
    <source>
        <strain evidence="6 7">CCUG 43573</strain>
    </source>
</reference>
<dbReference type="Proteomes" id="UP000190867">
    <property type="component" value="Unassembled WGS sequence"/>
</dbReference>
<protein>
    <submittedName>
        <fullName evidence="6">Nucleotide sugar dehydratase</fullName>
    </submittedName>
</protein>
<dbReference type="SUPFAM" id="SSF51735">
    <property type="entry name" value="NAD(P)-binding Rossmann-fold domains"/>
    <property type="match status" value="1"/>
</dbReference>
<feature type="domain" description="NAD-dependent epimerase/dehydratase" evidence="5">
    <location>
        <begin position="28"/>
        <end position="271"/>
    </location>
</feature>
<dbReference type="GO" id="GO:0042732">
    <property type="term" value="P:D-xylose metabolic process"/>
    <property type="evidence" value="ECO:0007669"/>
    <property type="project" value="InterPro"/>
</dbReference>
<keyword evidence="4" id="KW-0456">Lyase</keyword>
<evidence type="ECO:0000313" key="6">
    <source>
        <dbReference type="EMBL" id="OOR99859.1"/>
    </source>
</evidence>
<comment type="cofactor">
    <cofactor evidence="1">
        <name>NAD(+)</name>
        <dbReference type="ChEBI" id="CHEBI:57540"/>
    </cofactor>
</comment>
<dbReference type="InterPro" id="IPR044516">
    <property type="entry name" value="UXS-like"/>
</dbReference>
<dbReference type="EMBL" id="MUYA01000004">
    <property type="protein sequence ID" value="OOR99859.1"/>
    <property type="molecule type" value="Genomic_DNA"/>
</dbReference>
<proteinExistence type="predicted"/>
<sequence>MNKYIEADVNSFLIENDELLNSLANSTILITGATGLIGSHLVYSILEANKRYQLNIQVLALIRNLEKAKSLFGKYTALNGLELINGDVLALPTITQNIDYIIHGASITSSSDFVKKPVDTIEISLQGTKNLLNLAKEKEVKSFVYLSSLEVYGTVDKKDVFEKDFGYIDFTNVRSSYSEGKRMAECLCISYSSQFNIPVKIARLAQTFGPGVDYNDNRVFAQFARSMIEKKDIVLHTTGETERNYCYTKDAVSALLYILLKGNISNAYNVANENTMISIKKMAEMVAKLDPTNSVKVVIELKDSQSLGYNPVVKIKLKTEKLEKLGWKATTNTELMFKNLIMSWQSEEY</sequence>
<dbReference type="InterPro" id="IPR036291">
    <property type="entry name" value="NAD(P)-bd_dom_sf"/>
</dbReference>
<comment type="caution">
    <text evidence="6">The sequence shown here is derived from an EMBL/GenBank/DDBJ whole genome shotgun (WGS) entry which is preliminary data.</text>
</comment>
<dbReference type="PANTHER" id="PTHR43078:SF6">
    <property type="entry name" value="UDP-GLUCURONIC ACID DECARBOXYLASE 1"/>
    <property type="match status" value="1"/>
</dbReference>
<organism evidence="6 7">
    <name type="scientific">Haemophilus paracuniculus</name>
    <dbReference type="NCBI Taxonomy" id="734"/>
    <lineage>
        <taxon>Bacteria</taxon>
        <taxon>Pseudomonadati</taxon>
        <taxon>Pseudomonadota</taxon>
        <taxon>Gammaproteobacteria</taxon>
        <taxon>Pasteurellales</taxon>
        <taxon>Pasteurellaceae</taxon>
        <taxon>Haemophilus</taxon>
    </lineage>
</organism>
<evidence type="ECO:0000256" key="2">
    <source>
        <dbReference type="ARBA" id="ARBA00022793"/>
    </source>
</evidence>
<dbReference type="PANTHER" id="PTHR43078">
    <property type="entry name" value="UDP-GLUCURONIC ACID DECARBOXYLASE-RELATED"/>
    <property type="match status" value="1"/>
</dbReference>
<evidence type="ECO:0000256" key="1">
    <source>
        <dbReference type="ARBA" id="ARBA00001911"/>
    </source>
</evidence>
<dbReference type="OrthoDB" id="9803010at2"/>
<keyword evidence="3" id="KW-0520">NAD</keyword>